<dbReference type="PANTHER" id="PTHR42827">
    <property type="entry name" value="IRON-SULFUR CLUSTER-BINDING PROTEIN-RELATED"/>
    <property type="match status" value="1"/>
</dbReference>
<gene>
    <name evidence="2" type="ordered locus">Dacet_1822</name>
</gene>
<keyword evidence="3" id="KW-1185">Reference proteome</keyword>
<evidence type="ECO:0000313" key="3">
    <source>
        <dbReference type="Proteomes" id="UP000002012"/>
    </source>
</evidence>
<dbReference type="PaxDb" id="522772-Dacet_1822"/>
<feature type="domain" description="4Fe-4S ferredoxin-type" evidence="1">
    <location>
        <begin position="204"/>
        <end position="239"/>
    </location>
</feature>
<dbReference type="HOGENOM" id="CLU_061526_0_0_0"/>
<organism evidence="2 3">
    <name type="scientific">Denitrovibrio acetiphilus (strain DSM 12809 / NBRC 114555 / N2460)</name>
    <dbReference type="NCBI Taxonomy" id="522772"/>
    <lineage>
        <taxon>Bacteria</taxon>
        <taxon>Pseudomonadati</taxon>
        <taxon>Deferribacterota</taxon>
        <taxon>Deferribacteres</taxon>
        <taxon>Deferribacterales</taxon>
        <taxon>Geovibrionaceae</taxon>
        <taxon>Denitrovibrio</taxon>
    </lineage>
</organism>
<evidence type="ECO:0000259" key="1">
    <source>
        <dbReference type="PROSITE" id="PS51379"/>
    </source>
</evidence>
<dbReference type="EMBL" id="CP001968">
    <property type="protein sequence ID" value="ADD68586.1"/>
    <property type="molecule type" value="Genomic_DNA"/>
</dbReference>
<dbReference type="PANTHER" id="PTHR42827:SF1">
    <property type="entry name" value="IRON-SULFUR CLUSTER-BINDING PROTEIN"/>
    <property type="match status" value="1"/>
</dbReference>
<dbReference type="KEGG" id="dap:Dacet_1822"/>
<dbReference type="OrthoDB" id="9784571at2"/>
<evidence type="ECO:0000313" key="2">
    <source>
        <dbReference type="EMBL" id="ADD68586.1"/>
    </source>
</evidence>
<dbReference type="InParanoid" id="D4H0S3"/>
<proteinExistence type="predicted"/>
<dbReference type="AlphaFoldDB" id="D4H0S3"/>
<dbReference type="RefSeq" id="WP_013011096.1">
    <property type="nucleotide sequence ID" value="NC_013943.1"/>
</dbReference>
<dbReference type="InterPro" id="IPR017896">
    <property type="entry name" value="4Fe4S_Fe-S-bd"/>
</dbReference>
<dbReference type="eggNOG" id="COG1600">
    <property type="taxonomic scope" value="Bacteria"/>
</dbReference>
<sequence>MNENDLRKLTEDKILYLVETSAENTLKGFSEKAWDTPLTAFSSGADPLYNSYKTIVGEKFWTPVEIMQKTFPHDTFNEDHLTVISWILPQTEATLSDQRQETELPSSRWVHSRHYGEFFNEFLRREIRDMYLSMGIKACAPALSPDFAYQESETTGKYSNWSERHVAYAAGLGTFSLSDGFITEKGMAARIGSVVIDTYITPDKREYTNHLGNCLYYAKGTCGACIKRCPAGAITREGHDKQKCFDYIRGVTGPHAQKLLGTFQTPCGLCQVRVPCEKHNPMAQR</sequence>
<dbReference type="PROSITE" id="PS51379">
    <property type="entry name" value="4FE4S_FER_2"/>
    <property type="match status" value="1"/>
</dbReference>
<dbReference type="STRING" id="522772.Dacet_1822"/>
<accession>D4H0S3</accession>
<protein>
    <submittedName>
        <fullName evidence="2">4Fe-4S ferredoxin, iron-sulfur binding protein</fullName>
    </submittedName>
</protein>
<dbReference type="Proteomes" id="UP000002012">
    <property type="component" value="Chromosome"/>
</dbReference>
<name>D4H0S3_DENA2</name>
<reference evidence="2 3" key="1">
    <citation type="journal article" date="2010" name="Stand. Genomic Sci.">
        <title>Complete genome sequence of Denitrovibrio acetiphilus type strain (N2460).</title>
        <authorList>
            <person name="Kiss H."/>
            <person name="Lang E."/>
            <person name="Lapidus A."/>
            <person name="Copeland A."/>
            <person name="Nolan M."/>
            <person name="Glavina Del Rio T."/>
            <person name="Chen F."/>
            <person name="Lucas S."/>
            <person name="Tice H."/>
            <person name="Cheng J.F."/>
            <person name="Han C."/>
            <person name="Goodwin L."/>
            <person name="Pitluck S."/>
            <person name="Liolios K."/>
            <person name="Pati A."/>
            <person name="Ivanova N."/>
            <person name="Mavromatis K."/>
            <person name="Chen A."/>
            <person name="Palaniappan K."/>
            <person name="Land M."/>
            <person name="Hauser L."/>
            <person name="Chang Y.J."/>
            <person name="Jeffries C.D."/>
            <person name="Detter J.C."/>
            <person name="Brettin T."/>
            <person name="Spring S."/>
            <person name="Rohde M."/>
            <person name="Goker M."/>
            <person name="Woyke T."/>
            <person name="Bristow J."/>
            <person name="Eisen J.A."/>
            <person name="Markowitz V."/>
            <person name="Hugenholtz P."/>
            <person name="Kyrpides N.C."/>
            <person name="Klenk H.P."/>
        </authorList>
    </citation>
    <scope>NUCLEOTIDE SEQUENCE [LARGE SCALE GENOMIC DNA]</scope>
    <source>
        <strain evidence="3">DSM 12809 / NBRC 114555 / N2460</strain>
    </source>
</reference>